<gene>
    <name evidence="1" type="ORF">CIAN88_09545</name>
</gene>
<name>A0A099I977_CLOIN</name>
<evidence type="ECO:0000313" key="1">
    <source>
        <dbReference type="EMBL" id="KGJ53403.1"/>
    </source>
</evidence>
<dbReference type="Proteomes" id="UP000030008">
    <property type="component" value="Unassembled WGS sequence"/>
</dbReference>
<organism evidence="1 2">
    <name type="scientific">Clostridium innocuum</name>
    <dbReference type="NCBI Taxonomy" id="1522"/>
    <lineage>
        <taxon>Bacteria</taxon>
        <taxon>Bacillati</taxon>
        <taxon>Bacillota</taxon>
        <taxon>Clostridia</taxon>
        <taxon>Eubacteriales</taxon>
        <taxon>Clostridiaceae</taxon>
        <taxon>Clostridium</taxon>
    </lineage>
</organism>
<accession>A0A099I977</accession>
<sequence>MKTWGYMVLLFSICILGGCKDTEAETVQGKIVKAESSEQLLMVNGQLYYNTKKTDNESLRCGMMDGEIDSMVGRTEIPKKDNQSNFATGISYQIGDQEIELAMDGSWVIFKPWKPVVPLDIEK</sequence>
<dbReference type="AlphaFoldDB" id="A0A099I977"/>
<comment type="caution">
    <text evidence="1">The sequence shown here is derived from an EMBL/GenBank/DDBJ whole genome shotgun (WGS) entry which is preliminary data.</text>
</comment>
<protein>
    <recommendedName>
        <fullName evidence="3">Lipoprotein</fullName>
    </recommendedName>
</protein>
<evidence type="ECO:0008006" key="3">
    <source>
        <dbReference type="Google" id="ProtNLM"/>
    </source>
</evidence>
<dbReference type="PROSITE" id="PS51257">
    <property type="entry name" value="PROKAR_LIPOPROTEIN"/>
    <property type="match status" value="1"/>
</dbReference>
<proteinExistence type="predicted"/>
<reference evidence="1 2" key="1">
    <citation type="submission" date="2014-08" db="EMBL/GenBank/DDBJ databases">
        <title>Clostridium innocuum, an unnegligible vancomycin-resistant pathogen causing extra-intestinal infections.</title>
        <authorList>
            <person name="Feng Y."/>
            <person name="Chiu C.-H."/>
        </authorList>
    </citation>
    <scope>NUCLEOTIDE SEQUENCE [LARGE SCALE GENOMIC DNA]</scope>
    <source>
        <strain evidence="1 2">AN88</strain>
    </source>
</reference>
<dbReference type="RefSeq" id="WP_044905168.1">
    <property type="nucleotide sequence ID" value="NZ_JQIF01000040.1"/>
</dbReference>
<dbReference type="EMBL" id="JQIF01000040">
    <property type="protein sequence ID" value="KGJ53403.1"/>
    <property type="molecule type" value="Genomic_DNA"/>
</dbReference>
<evidence type="ECO:0000313" key="2">
    <source>
        <dbReference type="Proteomes" id="UP000030008"/>
    </source>
</evidence>